<dbReference type="Proteomes" id="UP001152604">
    <property type="component" value="Unassembled WGS sequence"/>
</dbReference>
<comment type="caution">
    <text evidence="2">The sequence shown here is derived from an EMBL/GenBank/DDBJ whole genome shotgun (WGS) entry which is preliminary data.</text>
</comment>
<reference evidence="2" key="1">
    <citation type="submission" date="2022-03" db="EMBL/GenBank/DDBJ databases">
        <authorList>
            <person name="Brunel B."/>
        </authorList>
    </citation>
    <scope>NUCLEOTIDE SEQUENCE</scope>
    <source>
        <strain evidence="2">STM4922sample</strain>
    </source>
</reference>
<evidence type="ECO:0000256" key="1">
    <source>
        <dbReference type="SAM" id="MobiDB-lite"/>
    </source>
</evidence>
<gene>
    <name evidence="2" type="ORF">MES4922_120115</name>
</gene>
<dbReference type="EMBL" id="CAKXZS010000004">
    <property type="protein sequence ID" value="CAH2395356.1"/>
    <property type="molecule type" value="Genomic_DNA"/>
</dbReference>
<dbReference type="RefSeq" id="WP_254023357.1">
    <property type="nucleotide sequence ID" value="NZ_CAKXZS010000004.1"/>
</dbReference>
<protein>
    <recommendedName>
        <fullName evidence="4">DUF4150 domain-containing protein</fullName>
    </recommendedName>
</protein>
<evidence type="ECO:0000313" key="3">
    <source>
        <dbReference type="Proteomes" id="UP001152604"/>
    </source>
</evidence>
<name>A0ABN8JCW2_9HYPH</name>
<organism evidence="2 3">
    <name type="scientific">Mesorhizobium ventifaucium</name>
    <dbReference type="NCBI Taxonomy" id="666020"/>
    <lineage>
        <taxon>Bacteria</taxon>
        <taxon>Pseudomonadati</taxon>
        <taxon>Pseudomonadota</taxon>
        <taxon>Alphaproteobacteria</taxon>
        <taxon>Hyphomicrobiales</taxon>
        <taxon>Phyllobacteriaceae</taxon>
        <taxon>Mesorhizobium</taxon>
    </lineage>
</organism>
<feature type="compositionally biased region" description="Polar residues" evidence="1">
    <location>
        <begin position="305"/>
        <end position="314"/>
    </location>
</feature>
<keyword evidence="3" id="KW-1185">Reference proteome</keyword>
<dbReference type="Pfam" id="PF13665">
    <property type="entry name" value="Tox-PAAR-like"/>
    <property type="match status" value="1"/>
</dbReference>
<feature type="region of interest" description="Disordered" evidence="1">
    <location>
        <begin position="305"/>
        <end position="332"/>
    </location>
</feature>
<evidence type="ECO:0008006" key="4">
    <source>
        <dbReference type="Google" id="ProtNLM"/>
    </source>
</evidence>
<accession>A0ABN8JCW2</accession>
<sequence>MSNVFANGLEISGKAVNAKTIAAFPDVCFTPPENPATPPGVPVPYPSFGLASDTEQGTGTVKIGGKTVNIKNKSDLSRTSGTEAGCAAKKGVVTSKNTGKEYFHSWSNNVKFDGEPVIRMTDMATNNHASPAGNTPLWVHIANLSAQGNYCRELLDGFGIEVHRYDEASEHCKGTGKQSDHIVPNSFFRKGRDYGRNRPNFPNYNMYDAPCICLSGPSTSEQSSYGSHGLDVAEHGVKTQAFENPDKAFVRDRQPTYRFARQSALDATETSNQELVGQEDNSEVLECLQFYCDVYFAYAAGLTQQAGDTPTPSQRAALEGQPVRRPGTRALL</sequence>
<evidence type="ECO:0000313" key="2">
    <source>
        <dbReference type="EMBL" id="CAH2395356.1"/>
    </source>
</evidence>
<proteinExistence type="predicted"/>
<dbReference type="CDD" id="cd14740">
    <property type="entry name" value="PAAR_4"/>
    <property type="match status" value="1"/>
</dbReference>